<proteinExistence type="predicted"/>
<feature type="transmembrane region" description="Helical" evidence="8">
    <location>
        <begin position="428"/>
        <end position="446"/>
    </location>
</feature>
<evidence type="ECO:0000256" key="2">
    <source>
        <dbReference type="ARBA" id="ARBA00022448"/>
    </source>
</evidence>
<protein>
    <submittedName>
        <fullName evidence="10">Amino acid permease</fullName>
    </submittedName>
</protein>
<dbReference type="GO" id="GO:0055085">
    <property type="term" value="P:transmembrane transport"/>
    <property type="evidence" value="ECO:0007669"/>
    <property type="project" value="InterPro"/>
</dbReference>
<keyword evidence="4 8" id="KW-0812">Transmembrane</keyword>
<evidence type="ECO:0000256" key="3">
    <source>
        <dbReference type="ARBA" id="ARBA00022475"/>
    </source>
</evidence>
<keyword evidence="3" id="KW-1003">Cell membrane</keyword>
<dbReference type="Pfam" id="PF00324">
    <property type="entry name" value="AA_permease"/>
    <property type="match status" value="1"/>
</dbReference>
<dbReference type="GO" id="GO:0006865">
    <property type="term" value="P:amino acid transport"/>
    <property type="evidence" value="ECO:0007669"/>
    <property type="project" value="UniProtKB-KW"/>
</dbReference>
<dbReference type="InterPro" id="IPR004841">
    <property type="entry name" value="AA-permease/SLC12A_dom"/>
</dbReference>
<dbReference type="PROSITE" id="PS00218">
    <property type="entry name" value="AMINO_ACID_PERMEASE_1"/>
    <property type="match status" value="1"/>
</dbReference>
<reference evidence="10 11" key="1">
    <citation type="journal article" date="2019" name="Int. J. Syst. Evol. Microbiol.">
        <title>Lactobacillus salitolerans sp. nov., a novel lactic acid bacterium isolated from spent mushroom substrates.</title>
        <authorList>
            <person name="Tohno M."/>
            <person name="Tanizawa Y."/>
            <person name="Kojima Y."/>
            <person name="Sakamoto M."/>
            <person name="Nakamura Y."/>
            <person name="Ohkuma M."/>
            <person name="Kobayashi H."/>
        </authorList>
    </citation>
    <scope>NUCLEOTIDE SEQUENCE [LARGE SCALE GENOMIC DNA]</scope>
    <source>
        <strain evidence="10 11">YK43</strain>
    </source>
</reference>
<evidence type="ECO:0000256" key="4">
    <source>
        <dbReference type="ARBA" id="ARBA00022692"/>
    </source>
</evidence>
<feature type="transmembrane region" description="Helical" evidence="8">
    <location>
        <begin position="96"/>
        <end position="121"/>
    </location>
</feature>
<feature type="transmembrane region" description="Helical" evidence="8">
    <location>
        <begin position="360"/>
        <end position="383"/>
    </location>
</feature>
<keyword evidence="7 8" id="KW-0472">Membrane</keyword>
<name>A0A401IQ28_9LACO</name>
<feature type="transmembrane region" description="Helical" evidence="8">
    <location>
        <begin position="333"/>
        <end position="354"/>
    </location>
</feature>
<evidence type="ECO:0000313" key="11">
    <source>
        <dbReference type="Proteomes" id="UP000286848"/>
    </source>
</evidence>
<feature type="transmembrane region" description="Helical" evidence="8">
    <location>
        <begin position="273"/>
        <end position="300"/>
    </location>
</feature>
<gene>
    <name evidence="10" type="ORF">LFYK43_00720</name>
</gene>
<dbReference type="PANTHER" id="PTHR43495:SF2">
    <property type="entry name" value="D-SERINE_D-ALANINE_GLYCINE TRANSPORTER"/>
    <property type="match status" value="1"/>
</dbReference>
<feature type="transmembrane region" description="Helical" evidence="8">
    <location>
        <begin position="157"/>
        <end position="176"/>
    </location>
</feature>
<organism evidence="10 11">
    <name type="scientific">Ligilactobacillus salitolerans</name>
    <dbReference type="NCBI Taxonomy" id="1808352"/>
    <lineage>
        <taxon>Bacteria</taxon>
        <taxon>Bacillati</taxon>
        <taxon>Bacillota</taxon>
        <taxon>Bacilli</taxon>
        <taxon>Lactobacillales</taxon>
        <taxon>Lactobacillaceae</taxon>
        <taxon>Ligilactobacillus</taxon>
    </lineage>
</organism>
<dbReference type="Proteomes" id="UP000286848">
    <property type="component" value="Unassembled WGS sequence"/>
</dbReference>
<dbReference type="AlphaFoldDB" id="A0A401IQ28"/>
<feature type="domain" description="Amino acid permease/ SLC12A" evidence="9">
    <location>
        <begin position="18"/>
        <end position="439"/>
    </location>
</feature>
<sequence>MEQPQKKQQLSRSLKNRHIQMIAIGGAIGTGLFLGSGNAIKTSGPAIILSYLLVGIFCFFMMRAIGELLMSDLSQHSFLDFVKRYLGDRFEFVTGWLYWFCWISVAMADLTATGIYVRFWFPNFPQWGTPLIALLALYLINQVNVRLFGELESWFSLIKILAIIALIVIGVIMVVFRLKVSGNPATLQNLWDHGGFFATGGWGFLQSFQMIVFAFVGIEMVGLTAGEAEDPEKNLPRAINSLPIRIGLFYIGSMIALMSIYPWDKVSTSASPFVQVFAAIGIPGAAGILNFVVLTAALSATNSCLFSTSRTLHSLGRSGNAPKKLAQLDNRGVPFASLNFSTAVLLVVVLLNYLMPANVFQLISSISTISFVLVWIILIWCHLKFRQETPAGSQTFRMPGYPWTDYLTLIFFGGFLVLLLISSSTRNALLFSLLALILLYAGYGFLGAKKEIFE</sequence>
<evidence type="ECO:0000256" key="7">
    <source>
        <dbReference type="ARBA" id="ARBA00023136"/>
    </source>
</evidence>
<dbReference type="PANTHER" id="PTHR43495">
    <property type="entry name" value="GABA PERMEASE"/>
    <property type="match status" value="1"/>
</dbReference>
<dbReference type="OrthoDB" id="9780162at2"/>
<dbReference type="PIRSF" id="PIRSF006060">
    <property type="entry name" value="AA_transporter"/>
    <property type="match status" value="1"/>
</dbReference>
<dbReference type="Gene3D" id="1.20.1740.10">
    <property type="entry name" value="Amino acid/polyamine transporter I"/>
    <property type="match status" value="1"/>
</dbReference>
<keyword evidence="6 8" id="KW-1133">Transmembrane helix</keyword>
<evidence type="ECO:0000313" key="10">
    <source>
        <dbReference type="EMBL" id="GBG93613.1"/>
    </source>
</evidence>
<evidence type="ECO:0000256" key="1">
    <source>
        <dbReference type="ARBA" id="ARBA00004651"/>
    </source>
</evidence>
<feature type="transmembrane region" description="Helical" evidence="8">
    <location>
        <begin position="196"/>
        <end position="221"/>
    </location>
</feature>
<keyword evidence="11" id="KW-1185">Reference proteome</keyword>
<accession>A0A401IQ28</accession>
<evidence type="ECO:0000256" key="5">
    <source>
        <dbReference type="ARBA" id="ARBA00022970"/>
    </source>
</evidence>
<evidence type="ECO:0000256" key="8">
    <source>
        <dbReference type="SAM" id="Phobius"/>
    </source>
</evidence>
<evidence type="ECO:0000259" key="9">
    <source>
        <dbReference type="Pfam" id="PF00324"/>
    </source>
</evidence>
<dbReference type="RefSeq" id="WP_124974295.1">
    <property type="nucleotide sequence ID" value="NZ_BFFP01000001.1"/>
</dbReference>
<feature type="transmembrane region" description="Helical" evidence="8">
    <location>
        <begin position="403"/>
        <end position="422"/>
    </location>
</feature>
<dbReference type="EMBL" id="BFFP01000001">
    <property type="protein sequence ID" value="GBG93613.1"/>
    <property type="molecule type" value="Genomic_DNA"/>
</dbReference>
<comment type="caution">
    <text evidence="10">The sequence shown here is derived from an EMBL/GenBank/DDBJ whole genome shotgun (WGS) entry which is preliminary data.</text>
</comment>
<dbReference type="FunFam" id="1.20.1740.10:FF:000001">
    <property type="entry name" value="Amino acid permease"/>
    <property type="match status" value="1"/>
</dbReference>
<feature type="transmembrane region" description="Helical" evidence="8">
    <location>
        <begin position="46"/>
        <end position="65"/>
    </location>
</feature>
<feature type="transmembrane region" description="Helical" evidence="8">
    <location>
        <begin position="21"/>
        <end position="40"/>
    </location>
</feature>
<feature type="transmembrane region" description="Helical" evidence="8">
    <location>
        <begin position="242"/>
        <end position="261"/>
    </location>
</feature>
<dbReference type="InterPro" id="IPR004840">
    <property type="entry name" value="Amino_acid_permease_CS"/>
</dbReference>
<keyword evidence="2" id="KW-0813">Transport</keyword>
<keyword evidence="5" id="KW-0029">Amino-acid transport</keyword>
<dbReference type="GO" id="GO:0005886">
    <property type="term" value="C:plasma membrane"/>
    <property type="evidence" value="ECO:0007669"/>
    <property type="project" value="UniProtKB-SubCell"/>
</dbReference>
<feature type="transmembrane region" description="Helical" evidence="8">
    <location>
        <begin position="127"/>
        <end position="145"/>
    </location>
</feature>
<comment type="subcellular location">
    <subcellularLocation>
        <location evidence="1">Cell membrane</location>
        <topology evidence="1">Multi-pass membrane protein</topology>
    </subcellularLocation>
</comment>
<evidence type="ECO:0000256" key="6">
    <source>
        <dbReference type="ARBA" id="ARBA00022989"/>
    </source>
</evidence>